<reference evidence="2" key="1">
    <citation type="submission" date="2025-08" db="UniProtKB">
        <authorList>
            <consortium name="Ensembl"/>
        </authorList>
    </citation>
    <scope>IDENTIFICATION</scope>
</reference>
<dbReference type="InterPro" id="IPR036179">
    <property type="entry name" value="Ig-like_dom_sf"/>
</dbReference>
<dbReference type="InterPro" id="IPR007110">
    <property type="entry name" value="Ig-like_dom"/>
</dbReference>
<sequence length="100" mass="10952">DCSTLGPLLLPSTSCSFIRQHKTTSFRDTQRVSHDSLPAAQSSSSTLWSGSKKVMFSQNLITFSTEVDKGTFTVKNLQPKDKGLYFCAVSKHSDTNTCVS</sequence>
<dbReference type="AlphaFoldDB" id="A0A3Q2GLQ3"/>
<reference evidence="2" key="2">
    <citation type="submission" date="2025-09" db="UniProtKB">
        <authorList>
            <consortium name="Ensembl"/>
        </authorList>
    </citation>
    <scope>IDENTIFICATION</scope>
</reference>
<feature type="domain" description="Ig-like" evidence="1">
    <location>
        <begin position="1"/>
        <end position="100"/>
    </location>
</feature>
<dbReference type="Ensembl" id="ENSCVAT00000021491.1">
    <property type="protein sequence ID" value="ENSCVAP00000028970.1"/>
    <property type="gene ID" value="ENSCVAG00000016380.1"/>
</dbReference>
<evidence type="ECO:0000313" key="3">
    <source>
        <dbReference type="Proteomes" id="UP000265020"/>
    </source>
</evidence>
<accession>A0A3Q2GLQ3</accession>
<evidence type="ECO:0000259" key="1">
    <source>
        <dbReference type="PROSITE" id="PS50835"/>
    </source>
</evidence>
<keyword evidence="3" id="KW-1185">Reference proteome</keyword>
<dbReference type="InterPro" id="IPR013783">
    <property type="entry name" value="Ig-like_fold"/>
</dbReference>
<dbReference type="SUPFAM" id="SSF48726">
    <property type="entry name" value="Immunoglobulin"/>
    <property type="match status" value="1"/>
</dbReference>
<evidence type="ECO:0000313" key="2">
    <source>
        <dbReference type="Ensembl" id="ENSCVAP00000028970.1"/>
    </source>
</evidence>
<proteinExistence type="predicted"/>
<organism evidence="2 3">
    <name type="scientific">Cyprinodon variegatus</name>
    <name type="common">Sheepshead minnow</name>
    <dbReference type="NCBI Taxonomy" id="28743"/>
    <lineage>
        <taxon>Eukaryota</taxon>
        <taxon>Metazoa</taxon>
        <taxon>Chordata</taxon>
        <taxon>Craniata</taxon>
        <taxon>Vertebrata</taxon>
        <taxon>Euteleostomi</taxon>
        <taxon>Actinopterygii</taxon>
        <taxon>Neopterygii</taxon>
        <taxon>Teleostei</taxon>
        <taxon>Neoteleostei</taxon>
        <taxon>Acanthomorphata</taxon>
        <taxon>Ovalentaria</taxon>
        <taxon>Atherinomorphae</taxon>
        <taxon>Cyprinodontiformes</taxon>
        <taxon>Cyprinodontidae</taxon>
        <taxon>Cyprinodon</taxon>
    </lineage>
</organism>
<dbReference type="Proteomes" id="UP000265020">
    <property type="component" value="Unassembled WGS sequence"/>
</dbReference>
<dbReference type="PROSITE" id="PS50835">
    <property type="entry name" value="IG_LIKE"/>
    <property type="match status" value="1"/>
</dbReference>
<dbReference type="Gene3D" id="2.60.40.10">
    <property type="entry name" value="Immunoglobulins"/>
    <property type="match status" value="1"/>
</dbReference>
<protein>
    <recommendedName>
        <fullName evidence="1">Ig-like domain-containing protein</fullName>
    </recommendedName>
</protein>
<name>A0A3Q2GLQ3_CYPVA</name>